<dbReference type="PROSITE" id="PS50405">
    <property type="entry name" value="GST_CTER"/>
    <property type="match status" value="2"/>
</dbReference>
<dbReference type="SUPFAM" id="SSF52833">
    <property type="entry name" value="Thioredoxin-like"/>
    <property type="match status" value="2"/>
</dbReference>
<reference evidence="3" key="1">
    <citation type="submission" date="2019-03" db="EMBL/GenBank/DDBJ databases">
        <title>Long read genome sequence of the mycoparasitic Pythium oligandrum ATCC 38472 isolated from sugarbeet rhizosphere.</title>
        <authorList>
            <person name="Gaulin E."/>
        </authorList>
    </citation>
    <scope>NUCLEOTIDE SEQUENCE</scope>
    <source>
        <strain evidence="3">ATCC 38472_TT</strain>
    </source>
</reference>
<proteinExistence type="predicted"/>
<feature type="domain" description="GST C-terminal" evidence="2">
    <location>
        <begin position="85"/>
        <end position="214"/>
    </location>
</feature>
<dbReference type="GO" id="GO:0006749">
    <property type="term" value="P:glutathione metabolic process"/>
    <property type="evidence" value="ECO:0007669"/>
    <property type="project" value="TreeGrafter"/>
</dbReference>
<gene>
    <name evidence="3" type="ORF">Poli38472_009676</name>
</gene>
<evidence type="ECO:0000259" key="1">
    <source>
        <dbReference type="PROSITE" id="PS50404"/>
    </source>
</evidence>
<dbReference type="PANTHER" id="PTHR11571">
    <property type="entry name" value="GLUTATHIONE S-TRANSFERASE"/>
    <property type="match status" value="1"/>
</dbReference>
<dbReference type="PANTHER" id="PTHR11571:SF252">
    <property type="entry name" value="GLUTATHIONE S-TRANSFERASE"/>
    <property type="match status" value="1"/>
</dbReference>
<dbReference type="Pfam" id="PF02798">
    <property type="entry name" value="GST_N"/>
    <property type="match status" value="1"/>
</dbReference>
<organism evidence="3 4">
    <name type="scientific">Pythium oligandrum</name>
    <name type="common">Mycoparasitic fungus</name>
    <dbReference type="NCBI Taxonomy" id="41045"/>
    <lineage>
        <taxon>Eukaryota</taxon>
        <taxon>Sar</taxon>
        <taxon>Stramenopiles</taxon>
        <taxon>Oomycota</taxon>
        <taxon>Peronosporomycetes</taxon>
        <taxon>Pythiales</taxon>
        <taxon>Pythiaceae</taxon>
        <taxon>Pythium</taxon>
    </lineage>
</organism>
<dbReference type="AlphaFoldDB" id="A0A8K1CGP3"/>
<dbReference type="InterPro" id="IPR010987">
    <property type="entry name" value="Glutathione-S-Trfase_C-like"/>
</dbReference>
<feature type="domain" description="GST C-terminal" evidence="2">
    <location>
        <begin position="286"/>
        <end position="406"/>
    </location>
</feature>
<dbReference type="Gene3D" id="3.40.30.10">
    <property type="entry name" value="Glutaredoxin"/>
    <property type="match status" value="2"/>
</dbReference>
<accession>A0A8K1CGP3</accession>
<protein>
    <recommendedName>
        <fullName evidence="5">Glutathione transferase</fullName>
    </recommendedName>
</protein>
<evidence type="ECO:0000259" key="2">
    <source>
        <dbReference type="PROSITE" id="PS50405"/>
    </source>
</evidence>
<dbReference type="CDD" id="cd03039">
    <property type="entry name" value="GST_N_Sigma_like"/>
    <property type="match status" value="2"/>
</dbReference>
<dbReference type="Proteomes" id="UP000794436">
    <property type="component" value="Unassembled WGS sequence"/>
</dbReference>
<dbReference type="PROSITE" id="PS50404">
    <property type="entry name" value="GST_NTER"/>
    <property type="match status" value="2"/>
</dbReference>
<dbReference type="Gene3D" id="1.20.1050.10">
    <property type="match status" value="2"/>
</dbReference>
<feature type="domain" description="GST N-terminal" evidence="1">
    <location>
        <begin position="5"/>
        <end position="82"/>
    </location>
</feature>
<name>A0A8K1CGP3_PYTOL</name>
<dbReference type="InterPro" id="IPR036249">
    <property type="entry name" value="Thioredoxin-like_sf"/>
</dbReference>
<dbReference type="InterPro" id="IPR004046">
    <property type="entry name" value="GST_C"/>
</dbReference>
<dbReference type="Pfam" id="PF14497">
    <property type="entry name" value="GST_C_3"/>
    <property type="match status" value="1"/>
</dbReference>
<dbReference type="InterPro" id="IPR050213">
    <property type="entry name" value="GST_superfamily"/>
</dbReference>
<dbReference type="SFLD" id="SFLDS00019">
    <property type="entry name" value="Glutathione_Transferase_(cytos"/>
    <property type="match status" value="1"/>
</dbReference>
<dbReference type="InterPro" id="IPR004045">
    <property type="entry name" value="Glutathione_S-Trfase_N"/>
</dbReference>
<keyword evidence="4" id="KW-1185">Reference proteome</keyword>
<evidence type="ECO:0000313" key="3">
    <source>
        <dbReference type="EMBL" id="TMW62183.1"/>
    </source>
</evidence>
<dbReference type="OrthoDB" id="420389at2759"/>
<dbReference type="InterPro" id="IPR036282">
    <property type="entry name" value="Glutathione-S-Trfase_C_sf"/>
</dbReference>
<evidence type="ECO:0000313" key="4">
    <source>
        <dbReference type="Proteomes" id="UP000794436"/>
    </source>
</evidence>
<dbReference type="InterPro" id="IPR040079">
    <property type="entry name" value="Glutathione_S-Trfase"/>
</dbReference>
<evidence type="ECO:0008006" key="5">
    <source>
        <dbReference type="Google" id="ProtNLM"/>
    </source>
</evidence>
<dbReference type="GO" id="GO:0004364">
    <property type="term" value="F:glutathione transferase activity"/>
    <property type="evidence" value="ECO:0007669"/>
    <property type="project" value="TreeGrafter"/>
</dbReference>
<feature type="domain" description="GST N-terminal" evidence="1">
    <location>
        <begin position="213"/>
        <end position="283"/>
    </location>
</feature>
<dbReference type="EMBL" id="SPLM01000074">
    <property type="protein sequence ID" value="TMW62183.1"/>
    <property type="molecule type" value="Genomic_DNA"/>
</dbReference>
<sequence length="406" mass="45847">MSVVPTLKLVYLNAAARAECIRLALYMGNIPFQDVRLSRQEFDELKPTLPYNQLPVLEVNGQVIAQSQAILRYAGRLSGLYPVNDPLAALQVDELLGSIDELGAKVGTTLREQDLEKRKTLREKLGAETIPRYFDLINKRLAKMKQKAVFQSDQVFIHELMIDQFVSWMRDYTPEHIPNTVCDGFDAVDELVVRVRGHPKWQEYYANPRNVTPKLKLTYVDDSGRVEATRLALHIGGVEFEDVRMEDAALSCAQLPVLHVNDEVYHQSSQILRYAGTLSALYSTVNFEQALRVDEVLCLLDDLHYAILSTRAFKGDELNAAREALKTTTIPEMLGSLDKRVAGWDGSYAVGNELTVADLDIFASLSDMQGDRLLEEPTALEYEHLKRVFDQVASLPQVLEYARKTQ</sequence>
<dbReference type="SUPFAM" id="SSF47616">
    <property type="entry name" value="GST C-terminal domain-like"/>
    <property type="match status" value="2"/>
</dbReference>
<comment type="caution">
    <text evidence="3">The sequence shown here is derived from an EMBL/GenBank/DDBJ whole genome shotgun (WGS) entry which is preliminary data.</text>
</comment>